<reference evidence="2 3" key="1">
    <citation type="submission" date="2020-01" db="EMBL/GenBank/DDBJ databases">
        <title>Anaeroalcalibacter tamaniensis gen. nov., sp. nov., moderately halophilic strictly anaerobic fermenter bacterium from mud volcano of Taman peninsula.</title>
        <authorList>
            <person name="Frolova A."/>
            <person name="Merkel A.Y."/>
            <person name="Slobodkin A.I."/>
        </authorList>
    </citation>
    <scope>NUCLEOTIDE SEQUENCE [LARGE SCALE GENOMIC DNA]</scope>
    <source>
        <strain evidence="2 3">F-3ap</strain>
    </source>
</reference>
<dbReference type="InterPro" id="IPR003495">
    <property type="entry name" value="CobW/HypB/UreG_nucleotide-bd"/>
</dbReference>
<organism evidence="2 3">
    <name type="scientific">Anaerotalea alkaliphila</name>
    <dbReference type="NCBI Taxonomy" id="2662126"/>
    <lineage>
        <taxon>Bacteria</taxon>
        <taxon>Bacillati</taxon>
        <taxon>Bacillota</taxon>
        <taxon>Clostridia</taxon>
        <taxon>Eubacteriales</taxon>
        <taxon>Anaerotalea</taxon>
    </lineage>
</organism>
<keyword evidence="3" id="KW-1185">Reference proteome</keyword>
<dbReference type="RefSeq" id="WP_162371064.1">
    <property type="nucleotide sequence ID" value="NZ_JAAEEH010000035.1"/>
</dbReference>
<dbReference type="Pfam" id="PF02492">
    <property type="entry name" value="cobW"/>
    <property type="match status" value="1"/>
</dbReference>
<proteinExistence type="predicted"/>
<evidence type="ECO:0000313" key="3">
    <source>
        <dbReference type="Proteomes" id="UP000461585"/>
    </source>
</evidence>
<dbReference type="AlphaFoldDB" id="A0A7X5HXC1"/>
<accession>A0A7X5HXC1</accession>
<dbReference type="Proteomes" id="UP000461585">
    <property type="component" value="Unassembled WGS sequence"/>
</dbReference>
<sequence>MTKLYLVTGFLGAGKTTFLKHLLERIDGQVGLLVNEFGKESIDGITLQGQDLEQKGIKDYAYGGNIVIIDGVYFEREVAVMESVTRQIRHSEIALVELVELAERVSPTDSLVFLSSEGLRAMSPILAAARETFGDGAEFEM</sequence>
<evidence type="ECO:0000313" key="2">
    <source>
        <dbReference type="EMBL" id="NDL68340.1"/>
    </source>
</evidence>
<comment type="caution">
    <text evidence="2">The sequence shown here is derived from an EMBL/GenBank/DDBJ whole genome shotgun (WGS) entry which is preliminary data.</text>
</comment>
<feature type="domain" description="CobW/HypB/UreG nucleotide-binding" evidence="1">
    <location>
        <begin position="5"/>
        <end position="52"/>
    </location>
</feature>
<dbReference type="InterPro" id="IPR027417">
    <property type="entry name" value="P-loop_NTPase"/>
</dbReference>
<dbReference type="Gene3D" id="3.40.50.300">
    <property type="entry name" value="P-loop containing nucleotide triphosphate hydrolases"/>
    <property type="match status" value="1"/>
</dbReference>
<name>A0A7X5HXC1_9FIRM</name>
<gene>
    <name evidence="2" type="ORF">GXN74_11370</name>
</gene>
<protein>
    <submittedName>
        <fullName evidence="2">GTP-binding protein</fullName>
    </submittedName>
</protein>
<dbReference type="EMBL" id="JAAEEH010000035">
    <property type="protein sequence ID" value="NDL68340.1"/>
    <property type="molecule type" value="Genomic_DNA"/>
</dbReference>
<evidence type="ECO:0000259" key="1">
    <source>
        <dbReference type="Pfam" id="PF02492"/>
    </source>
</evidence>
<dbReference type="SUPFAM" id="SSF52540">
    <property type="entry name" value="P-loop containing nucleoside triphosphate hydrolases"/>
    <property type="match status" value="1"/>
</dbReference>